<feature type="transmembrane region" description="Helical" evidence="8">
    <location>
        <begin position="519"/>
        <end position="546"/>
    </location>
</feature>
<feature type="transmembrane region" description="Helical" evidence="8">
    <location>
        <begin position="469"/>
        <end position="494"/>
    </location>
</feature>
<dbReference type="SUPFAM" id="SSF82866">
    <property type="entry name" value="Multidrug efflux transporter AcrB transmembrane domain"/>
    <property type="match status" value="2"/>
</dbReference>
<dbReference type="InterPro" id="IPR004763">
    <property type="entry name" value="CusA-like"/>
</dbReference>
<proteinExistence type="inferred from homology"/>
<feature type="transmembrane region" description="Helical" evidence="8">
    <location>
        <begin position="992"/>
        <end position="1016"/>
    </location>
</feature>
<feature type="transmembrane region" description="Helical" evidence="8">
    <location>
        <begin position="389"/>
        <end position="407"/>
    </location>
</feature>
<dbReference type="PANTHER" id="PTHR32063:SF4">
    <property type="entry name" value="SLR6043 PROTEIN"/>
    <property type="match status" value="1"/>
</dbReference>
<keyword evidence="4" id="KW-1003">Cell membrane</keyword>
<evidence type="ECO:0000256" key="1">
    <source>
        <dbReference type="ARBA" id="ARBA00004651"/>
    </source>
</evidence>
<dbReference type="EMBL" id="CP071793">
    <property type="protein sequence ID" value="QTD51192.1"/>
    <property type="molecule type" value="Genomic_DNA"/>
</dbReference>
<dbReference type="SUPFAM" id="SSF82693">
    <property type="entry name" value="Multidrug efflux transporter AcrB pore domain, PN1, PN2, PC1 and PC2 subdomains"/>
    <property type="match status" value="2"/>
</dbReference>
<evidence type="ECO:0000256" key="4">
    <source>
        <dbReference type="ARBA" id="ARBA00022475"/>
    </source>
</evidence>
<feature type="transmembrane region" description="Helical" evidence="8">
    <location>
        <begin position="439"/>
        <end position="457"/>
    </location>
</feature>
<dbReference type="GO" id="GO:0008324">
    <property type="term" value="F:monoatomic cation transmembrane transporter activity"/>
    <property type="evidence" value="ECO:0007669"/>
    <property type="project" value="InterPro"/>
</dbReference>
<evidence type="ECO:0000256" key="3">
    <source>
        <dbReference type="ARBA" id="ARBA00022448"/>
    </source>
</evidence>
<accession>A0A8A4TQ30</accession>
<evidence type="ECO:0000313" key="9">
    <source>
        <dbReference type="EMBL" id="QTD51192.1"/>
    </source>
</evidence>
<dbReference type="Gene3D" id="1.20.1640.10">
    <property type="entry name" value="Multidrug efflux transporter AcrB transmembrane domain"/>
    <property type="match status" value="2"/>
</dbReference>
<dbReference type="Proteomes" id="UP000663929">
    <property type="component" value="Chromosome"/>
</dbReference>
<dbReference type="InterPro" id="IPR001036">
    <property type="entry name" value="Acrflvin-R"/>
</dbReference>
<evidence type="ECO:0000256" key="5">
    <source>
        <dbReference type="ARBA" id="ARBA00022692"/>
    </source>
</evidence>
<name>A0A8A4TQ30_SULCO</name>
<dbReference type="Gene3D" id="3.30.70.1320">
    <property type="entry name" value="Multidrug efflux transporter AcrB pore domain like"/>
    <property type="match status" value="1"/>
</dbReference>
<evidence type="ECO:0000256" key="6">
    <source>
        <dbReference type="ARBA" id="ARBA00022989"/>
    </source>
</evidence>
<dbReference type="Gene3D" id="3.30.70.1440">
    <property type="entry name" value="Multidrug efflux transporter AcrB pore domain"/>
    <property type="match status" value="1"/>
</dbReference>
<comment type="similarity">
    <text evidence="2">Belongs to the resistance-nodulation-cell division (RND) (TC 2.A.6) family.</text>
</comment>
<dbReference type="RefSeq" id="WP_237381323.1">
    <property type="nucleotide sequence ID" value="NZ_CP071793.1"/>
</dbReference>
<dbReference type="Pfam" id="PF00873">
    <property type="entry name" value="ACR_tran"/>
    <property type="match status" value="1"/>
</dbReference>
<feature type="transmembrane region" description="Helical" evidence="8">
    <location>
        <begin position="960"/>
        <end position="980"/>
    </location>
</feature>
<keyword evidence="6 8" id="KW-1133">Transmembrane helix</keyword>
<evidence type="ECO:0000313" key="10">
    <source>
        <dbReference type="Proteomes" id="UP000663929"/>
    </source>
</evidence>
<evidence type="ECO:0000256" key="2">
    <source>
        <dbReference type="ARBA" id="ARBA00010942"/>
    </source>
</evidence>
<evidence type="ECO:0000256" key="7">
    <source>
        <dbReference type="ARBA" id="ARBA00023136"/>
    </source>
</evidence>
<keyword evidence="5 8" id="KW-0812">Transmembrane</keyword>
<keyword evidence="7 8" id="KW-0472">Membrane</keyword>
<dbReference type="Gene3D" id="3.30.2090.10">
    <property type="entry name" value="Multidrug efflux transporter AcrB TolC docking domain, DN and DC subdomains"/>
    <property type="match status" value="2"/>
</dbReference>
<dbReference type="AlphaFoldDB" id="A0A8A4TQ30"/>
<dbReference type="SUPFAM" id="SSF82714">
    <property type="entry name" value="Multidrug efflux transporter AcrB TolC docking domain, DN and DC subdomains"/>
    <property type="match status" value="2"/>
</dbReference>
<gene>
    <name evidence="9" type="ORF">J3U87_01875</name>
</gene>
<dbReference type="Gene3D" id="3.30.70.1430">
    <property type="entry name" value="Multidrug efflux transporter AcrB pore domain"/>
    <property type="match status" value="2"/>
</dbReference>
<evidence type="ECO:0000256" key="8">
    <source>
        <dbReference type="SAM" id="Phobius"/>
    </source>
</evidence>
<dbReference type="PRINTS" id="PR00702">
    <property type="entry name" value="ACRIFLAVINRP"/>
</dbReference>
<organism evidence="9 10">
    <name type="scientific">Sulfidibacter corallicola</name>
    <dbReference type="NCBI Taxonomy" id="2818388"/>
    <lineage>
        <taxon>Bacteria</taxon>
        <taxon>Pseudomonadati</taxon>
        <taxon>Acidobacteriota</taxon>
        <taxon>Holophagae</taxon>
        <taxon>Acanthopleuribacterales</taxon>
        <taxon>Acanthopleuribacteraceae</taxon>
        <taxon>Sulfidibacter</taxon>
    </lineage>
</organism>
<feature type="transmembrane region" description="Helical" evidence="8">
    <location>
        <begin position="860"/>
        <end position="879"/>
    </location>
</feature>
<dbReference type="KEGG" id="scor:J3U87_01875"/>
<feature type="transmembrane region" description="Helical" evidence="8">
    <location>
        <begin position="886"/>
        <end position="905"/>
    </location>
</feature>
<sequence>MIDAIIQWSLKNRLFVIVAAAVLIGWGAQRASQMPVDVFPDLTAPTVTVIAEAHGMAPEEVERLVTFPVESALNGATGVRRVRSATSVGVCVIWVEFQWGTNIYTARQIVAEKLQLVQSSLPPEIEPPILAPISSIMGEILFCGLYSETVSPRDLRTIADWDLRRRLLAVPGVSQVVPIGGGVQQFQVQVRPPDLVKHGVTLDEVVAAASATNQNASAGFYEQGGQEYLIYGLGRVGGVEDIARAVVRPRDGHPVRIMDVADVVVGDAIKRGDAAISGNPGVVLGIQKQPGVNTLALTQRLDEVLDDIEASLPEGVVLQRELLRQADFIETGVNNVKLALRDGSLLVILIVGLFLFSGRATMITALAIPLSLVSAALVLDMLGASLNTMTLGGMAIAVGALVDDAIIDVENVVRRLREGGRGDALSVVFFASKEIRGSIVFATMIIILVFLPLFFLHGVEGRLLQPLGIAYVISLAASLVVALTVTPVLCSLLLPGSRAVRKGLEPAPSRWLRRRFDGLLAVALKQGPLLFVLSFAAVVVAGVFLMRGGRAFLPEFNEGALTVSVVTFPGTSLEESNQIGHLVETLLMEHPEVEATSRRTGRAELDEHAQGIHASEIDVRLDMKERDEAQMLAAMRADLTSVSGANIVIGQPISHRIDHMISGTRANIAVKIFGADLPTLRRLAEEMRNAMEGIPGVVDLAVEDQANLPFATIRFDRDALARHELNIEDVSETLETAFYGKPVSRIISGPYAFDLVVRYPDSARDDLNAVRQTMVPTPGGAWVPLEALADIRRDRGPNQIGRENGQRKIVVMCNVGEGRSLGEVVTEIQEKAGAAVTMPAGYYVEYGGQFEAAEKASRTLLVLGILVVVGIFMLLYVALSSIRHALLVMLNLPLALIGGVVGVFVSGGIVSIASIIGFITLFGIATRNGIMMVTHIRHLMDVEGVTDPEAAVKQGASERLIPILMTAMASGLGLLPLALAGGEPGSEIQAPMAMVILFGLVSSTVLNMFVVPAAMLRFGNLAAILMPNREGTALDREGLQV</sequence>
<dbReference type="GO" id="GO:0042910">
    <property type="term" value="F:xenobiotic transmembrane transporter activity"/>
    <property type="evidence" value="ECO:0007669"/>
    <property type="project" value="TreeGrafter"/>
</dbReference>
<dbReference type="NCBIfam" id="TIGR00914">
    <property type="entry name" value="2A0601"/>
    <property type="match status" value="1"/>
</dbReference>
<feature type="transmembrane region" description="Helical" evidence="8">
    <location>
        <begin position="911"/>
        <end position="930"/>
    </location>
</feature>
<comment type="subcellular location">
    <subcellularLocation>
        <location evidence="1">Cell membrane</location>
        <topology evidence="1">Multi-pass membrane protein</topology>
    </subcellularLocation>
</comment>
<dbReference type="GO" id="GO:0005886">
    <property type="term" value="C:plasma membrane"/>
    <property type="evidence" value="ECO:0007669"/>
    <property type="project" value="UniProtKB-SubCell"/>
</dbReference>
<reference evidence="9" key="1">
    <citation type="submission" date="2021-03" db="EMBL/GenBank/DDBJ databases">
        <title>Acanthopleuribacteraceae sp. M133.</title>
        <authorList>
            <person name="Wang G."/>
        </authorList>
    </citation>
    <scope>NUCLEOTIDE SEQUENCE</scope>
    <source>
        <strain evidence="9">M133</strain>
    </source>
</reference>
<keyword evidence="10" id="KW-1185">Reference proteome</keyword>
<keyword evidence="3" id="KW-0813">Transport</keyword>
<dbReference type="InterPro" id="IPR027463">
    <property type="entry name" value="AcrB_DN_DC_subdom"/>
</dbReference>
<protein>
    <submittedName>
        <fullName evidence="9">Efflux RND transporter permease subunit</fullName>
    </submittedName>
</protein>
<dbReference type="PANTHER" id="PTHR32063">
    <property type="match status" value="1"/>
</dbReference>